<dbReference type="PANTHER" id="PTHR43133">
    <property type="entry name" value="RNA POLYMERASE ECF-TYPE SIGMA FACTO"/>
    <property type="match status" value="1"/>
</dbReference>
<evidence type="ECO:0000256" key="2">
    <source>
        <dbReference type="ARBA" id="ARBA00023015"/>
    </source>
</evidence>
<dbReference type="RefSeq" id="WP_094884573.1">
    <property type="nucleotide sequence ID" value="NZ_NPMS01000002.1"/>
</dbReference>
<dbReference type="InterPro" id="IPR007627">
    <property type="entry name" value="RNA_pol_sigma70_r2"/>
</dbReference>
<name>A0A265NB53_9BACI</name>
<dbReference type="CDD" id="cd06171">
    <property type="entry name" value="Sigma70_r4"/>
    <property type="match status" value="1"/>
</dbReference>
<dbReference type="OrthoDB" id="188761at2"/>
<dbReference type="NCBIfam" id="TIGR02937">
    <property type="entry name" value="sigma70-ECF"/>
    <property type="match status" value="1"/>
</dbReference>
<dbReference type="SUPFAM" id="SSF88946">
    <property type="entry name" value="Sigma2 domain of RNA polymerase sigma factors"/>
    <property type="match status" value="1"/>
</dbReference>
<dbReference type="EMBL" id="NPMS01000002">
    <property type="protein sequence ID" value="OZU89258.1"/>
    <property type="molecule type" value="Genomic_DNA"/>
</dbReference>
<evidence type="ECO:0000313" key="8">
    <source>
        <dbReference type="Proteomes" id="UP000216498"/>
    </source>
</evidence>
<dbReference type="Pfam" id="PF04542">
    <property type="entry name" value="Sigma70_r2"/>
    <property type="match status" value="1"/>
</dbReference>
<evidence type="ECO:0000256" key="1">
    <source>
        <dbReference type="ARBA" id="ARBA00010641"/>
    </source>
</evidence>
<evidence type="ECO:0000259" key="5">
    <source>
        <dbReference type="Pfam" id="PF04542"/>
    </source>
</evidence>
<dbReference type="Gene3D" id="1.10.10.10">
    <property type="entry name" value="Winged helix-like DNA-binding domain superfamily/Winged helix DNA-binding domain"/>
    <property type="match status" value="1"/>
</dbReference>
<accession>A0A265NB53</accession>
<dbReference type="InterPro" id="IPR014284">
    <property type="entry name" value="RNA_pol_sigma-70_dom"/>
</dbReference>
<keyword evidence="8" id="KW-1185">Reference proteome</keyword>
<dbReference type="Gene3D" id="1.10.1740.10">
    <property type="match status" value="1"/>
</dbReference>
<sequence length="177" mass="20967">MFEQEARLIKKIKKGNQRAFKRLYENYADYALRTAYAITRNKSDASDIVQETFIKIFRNIDAYDTSKSFKPWFYKILINESRRFLTKNSKQAISIESEQALDHLNHSSQRRNSYDDLELAMEQLDENQRTILTLKYLNGFTEMELAEMMDVNVNTIKSRLYKARHRLKAVMGGMKDE</sequence>
<reference evidence="7 8" key="1">
    <citation type="submission" date="2017-08" db="EMBL/GenBank/DDBJ databases">
        <title>Virgibacillus indicus sp. nov. and Virgibacillus profoundi sp. nov, two moderately halophilic bacteria isolated from marine sediment by using the Microfluidic Streak Plate.</title>
        <authorList>
            <person name="Xu B."/>
            <person name="Hu B."/>
            <person name="Wang J."/>
            <person name="Zhu Y."/>
            <person name="Huang L."/>
            <person name="Du W."/>
            <person name="Huang Y."/>
        </authorList>
    </citation>
    <scope>NUCLEOTIDE SEQUENCE [LARGE SCALE GENOMIC DNA]</scope>
    <source>
        <strain evidence="7 8">IO3-P2-C2</strain>
    </source>
</reference>
<feature type="domain" description="RNA polymerase sigma-70 region 2" evidence="5">
    <location>
        <begin position="23"/>
        <end position="90"/>
    </location>
</feature>
<dbReference type="Pfam" id="PF08281">
    <property type="entry name" value="Sigma70_r4_2"/>
    <property type="match status" value="1"/>
</dbReference>
<keyword evidence="2" id="KW-0805">Transcription regulation</keyword>
<evidence type="ECO:0000313" key="7">
    <source>
        <dbReference type="EMBL" id="OZU89258.1"/>
    </source>
</evidence>
<dbReference type="PANTHER" id="PTHR43133:SF51">
    <property type="entry name" value="RNA POLYMERASE SIGMA FACTOR"/>
    <property type="match status" value="1"/>
</dbReference>
<feature type="domain" description="RNA polymerase sigma factor 70 region 4 type 2" evidence="6">
    <location>
        <begin position="116"/>
        <end position="167"/>
    </location>
</feature>
<comment type="caution">
    <text evidence="7">The sequence shown here is derived from an EMBL/GenBank/DDBJ whole genome shotgun (WGS) entry which is preliminary data.</text>
</comment>
<dbReference type="InterPro" id="IPR013325">
    <property type="entry name" value="RNA_pol_sigma_r2"/>
</dbReference>
<protein>
    <submittedName>
        <fullName evidence="7">RNA polymerase</fullName>
    </submittedName>
</protein>
<gene>
    <name evidence="7" type="ORF">CIL03_05945</name>
</gene>
<dbReference type="GO" id="GO:0006352">
    <property type="term" value="P:DNA-templated transcription initiation"/>
    <property type="evidence" value="ECO:0007669"/>
    <property type="project" value="InterPro"/>
</dbReference>
<keyword evidence="3" id="KW-0731">Sigma factor</keyword>
<dbReference type="InterPro" id="IPR036388">
    <property type="entry name" value="WH-like_DNA-bd_sf"/>
</dbReference>
<dbReference type="InterPro" id="IPR013249">
    <property type="entry name" value="RNA_pol_sigma70_r4_t2"/>
</dbReference>
<evidence type="ECO:0000256" key="3">
    <source>
        <dbReference type="ARBA" id="ARBA00023082"/>
    </source>
</evidence>
<comment type="similarity">
    <text evidence="1">Belongs to the sigma-70 factor family. ECF subfamily.</text>
</comment>
<dbReference type="AlphaFoldDB" id="A0A265NB53"/>
<dbReference type="GO" id="GO:0003677">
    <property type="term" value="F:DNA binding"/>
    <property type="evidence" value="ECO:0007669"/>
    <property type="project" value="InterPro"/>
</dbReference>
<dbReference type="GO" id="GO:0016987">
    <property type="term" value="F:sigma factor activity"/>
    <property type="evidence" value="ECO:0007669"/>
    <property type="project" value="UniProtKB-KW"/>
</dbReference>
<proteinExistence type="inferred from homology"/>
<organism evidence="7 8">
    <name type="scientific">Virgibacillus indicus</name>
    <dbReference type="NCBI Taxonomy" id="2024554"/>
    <lineage>
        <taxon>Bacteria</taxon>
        <taxon>Bacillati</taxon>
        <taxon>Bacillota</taxon>
        <taxon>Bacilli</taxon>
        <taxon>Bacillales</taxon>
        <taxon>Bacillaceae</taxon>
        <taxon>Virgibacillus</taxon>
    </lineage>
</organism>
<dbReference type="SUPFAM" id="SSF88659">
    <property type="entry name" value="Sigma3 and sigma4 domains of RNA polymerase sigma factors"/>
    <property type="match status" value="1"/>
</dbReference>
<keyword evidence="4" id="KW-0804">Transcription</keyword>
<dbReference type="InterPro" id="IPR039425">
    <property type="entry name" value="RNA_pol_sigma-70-like"/>
</dbReference>
<evidence type="ECO:0000256" key="4">
    <source>
        <dbReference type="ARBA" id="ARBA00023163"/>
    </source>
</evidence>
<dbReference type="InterPro" id="IPR013324">
    <property type="entry name" value="RNA_pol_sigma_r3/r4-like"/>
</dbReference>
<evidence type="ECO:0000259" key="6">
    <source>
        <dbReference type="Pfam" id="PF08281"/>
    </source>
</evidence>
<dbReference type="Proteomes" id="UP000216498">
    <property type="component" value="Unassembled WGS sequence"/>
</dbReference>